<keyword evidence="3" id="KW-1185">Reference proteome</keyword>
<protein>
    <submittedName>
        <fullName evidence="2">Uncharacterized protein</fullName>
    </submittedName>
</protein>
<accession>A0A2S6HZZ3</accession>
<dbReference type="RefSeq" id="WP_146088891.1">
    <property type="nucleotide sequence ID" value="NZ_PTJC01000009.1"/>
</dbReference>
<name>A0A2S6HZZ3_9BACT</name>
<comment type="caution">
    <text evidence="2">The sequence shown here is derived from an EMBL/GenBank/DDBJ whole genome shotgun (WGS) entry which is preliminary data.</text>
</comment>
<evidence type="ECO:0000256" key="1">
    <source>
        <dbReference type="SAM" id="MobiDB-lite"/>
    </source>
</evidence>
<gene>
    <name evidence="2" type="ORF">CLV84_4241</name>
</gene>
<evidence type="ECO:0000313" key="2">
    <source>
        <dbReference type="EMBL" id="PPK84091.1"/>
    </source>
</evidence>
<evidence type="ECO:0000313" key="3">
    <source>
        <dbReference type="Proteomes" id="UP000237662"/>
    </source>
</evidence>
<dbReference type="PROSITE" id="PS51257">
    <property type="entry name" value="PROKAR_LIPOPROTEIN"/>
    <property type="match status" value="1"/>
</dbReference>
<sequence>MSRFRSALAGLVVCCVLSGCSSDRPVSEAEAANVDSLSSCEILPAGSRLPRFGTDGRRLVLSYVISDTTGGDRLFAREWREGKWAPDTLLARGAEWFVNWADYPSVQPLGGNLFYHLLEYAGEGTYDYDIRFAVGEAGGDGAQVLHNDGVSAEHGFLSSAHRPDGSLRVTWLDGRHTKTPEAPAEDGNHHHRADSGGAMTLRTAIISRDGRVGQREELDHRVCDCCNTATVVTDGGAMVVYRDRSEEEIRDMAFVRQLGDGSWTEPERVNPDNWQITGCPVNGPALTANARGDIATAWFTAADDKPRIQFARFDTLTQHFRIPLVLDADGSLGRVDAVMEADGTAYVLGLTQGREADTADLKLWTIDPDNRVSAQTVGRMSAGRSSGFPRLALGPGGVWVAYREPGPEQRVRLCFREH</sequence>
<proteinExistence type="predicted"/>
<dbReference type="EMBL" id="PTJC01000009">
    <property type="protein sequence ID" value="PPK84091.1"/>
    <property type="molecule type" value="Genomic_DNA"/>
</dbReference>
<dbReference type="OrthoDB" id="9764969at2"/>
<dbReference type="Proteomes" id="UP000237662">
    <property type="component" value="Unassembled WGS sequence"/>
</dbReference>
<dbReference type="AlphaFoldDB" id="A0A2S6HZZ3"/>
<organism evidence="2 3">
    <name type="scientific">Neolewinella xylanilytica</name>
    <dbReference type="NCBI Taxonomy" id="1514080"/>
    <lineage>
        <taxon>Bacteria</taxon>
        <taxon>Pseudomonadati</taxon>
        <taxon>Bacteroidota</taxon>
        <taxon>Saprospiria</taxon>
        <taxon>Saprospirales</taxon>
        <taxon>Lewinellaceae</taxon>
        <taxon>Neolewinella</taxon>
    </lineage>
</organism>
<feature type="region of interest" description="Disordered" evidence="1">
    <location>
        <begin position="177"/>
        <end position="198"/>
    </location>
</feature>
<reference evidence="2 3" key="1">
    <citation type="submission" date="2018-02" db="EMBL/GenBank/DDBJ databases">
        <title>Genomic Encyclopedia of Archaeal and Bacterial Type Strains, Phase II (KMG-II): from individual species to whole genera.</title>
        <authorList>
            <person name="Goeker M."/>
        </authorList>
    </citation>
    <scope>NUCLEOTIDE SEQUENCE [LARGE SCALE GENOMIC DNA]</scope>
    <source>
        <strain evidence="2 3">DSM 29526</strain>
    </source>
</reference>